<evidence type="ECO:0000256" key="5">
    <source>
        <dbReference type="ARBA" id="ARBA00023277"/>
    </source>
</evidence>
<sequence length="153" mass="16915">EILLYMAVSSQIQTGSSEEHDDTVFWTQENLTPPMWKPCSSPTELMRPQQPRVNATGTGFILVSASGGLNQQRVAVCNAVAVASMLDATLVIPRFRFSKIWKDSSQFGDIYQEETFMSILKDDVNIVKDLPSHLKSLKLKAIGSVVTGEDLPK</sequence>
<gene>
    <name evidence="7" type="ORF">M569_14972</name>
</gene>
<comment type="caution">
    <text evidence="7">The sequence shown here is derived from an EMBL/GenBank/DDBJ whole genome shotgun (WGS) entry which is preliminary data.</text>
</comment>
<evidence type="ECO:0000256" key="6">
    <source>
        <dbReference type="ARBA" id="ARBA00030350"/>
    </source>
</evidence>
<dbReference type="EMBL" id="AUSU01008043">
    <property type="protein sequence ID" value="EPS59835.1"/>
    <property type="molecule type" value="Genomic_DNA"/>
</dbReference>
<feature type="non-terminal residue" evidence="7">
    <location>
        <position position="1"/>
    </location>
</feature>
<keyword evidence="4" id="KW-0294">Fucose metabolism</keyword>
<dbReference type="Proteomes" id="UP000015453">
    <property type="component" value="Unassembled WGS sequence"/>
</dbReference>
<evidence type="ECO:0000256" key="1">
    <source>
        <dbReference type="ARBA" id="ARBA00007737"/>
    </source>
</evidence>
<keyword evidence="2" id="KW-0328">Glycosyltransferase</keyword>
<keyword evidence="3" id="KW-0808">Transferase</keyword>
<evidence type="ECO:0000256" key="3">
    <source>
        <dbReference type="ARBA" id="ARBA00022679"/>
    </source>
</evidence>
<accession>S8BZ81</accession>
<name>S8BZ81_9LAMI</name>
<evidence type="ECO:0000313" key="7">
    <source>
        <dbReference type="EMBL" id="EPS59835.1"/>
    </source>
</evidence>
<proteinExistence type="inferred from homology"/>
<organism evidence="7 8">
    <name type="scientific">Genlisea aurea</name>
    <dbReference type="NCBI Taxonomy" id="192259"/>
    <lineage>
        <taxon>Eukaryota</taxon>
        <taxon>Viridiplantae</taxon>
        <taxon>Streptophyta</taxon>
        <taxon>Embryophyta</taxon>
        <taxon>Tracheophyta</taxon>
        <taxon>Spermatophyta</taxon>
        <taxon>Magnoliopsida</taxon>
        <taxon>eudicotyledons</taxon>
        <taxon>Gunneridae</taxon>
        <taxon>Pentapetalae</taxon>
        <taxon>asterids</taxon>
        <taxon>lamiids</taxon>
        <taxon>Lamiales</taxon>
        <taxon>Lentibulariaceae</taxon>
        <taxon>Genlisea</taxon>
    </lineage>
</organism>
<dbReference type="GO" id="GO:0016757">
    <property type="term" value="F:glycosyltransferase activity"/>
    <property type="evidence" value="ECO:0007669"/>
    <property type="project" value="UniProtKB-KW"/>
</dbReference>
<dbReference type="GO" id="GO:0006004">
    <property type="term" value="P:fucose metabolic process"/>
    <property type="evidence" value="ECO:0007669"/>
    <property type="project" value="UniProtKB-KW"/>
</dbReference>
<keyword evidence="5" id="KW-0119">Carbohydrate metabolism</keyword>
<keyword evidence="8" id="KW-1185">Reference proteome</keyword>
<feature type="non-terminal residue" evidence="7">
    <location>
        <position position="153"/>
    </location>
</feature>
<evidence type="ECO:0000256" key="2">
    <source>
        <dbReference type="ARBA" id="ARBA00022676"/>
    </source>
</evidence>
<dbReference type="AlphaFoldDB" id="S8BZ81"/>
<dbReference type="PANTHER" id="PTHR31933:SF4">
    <property type="entry name" value="O-FUCOSYLTRANSFERASE 8"/>
    <property type="match status" value="1"/>
</dbReference>
<dbReference type="OrthoDB" id="1627048at2759"/>
<reference evidence="7 8" key="1">
    <citation type="journal article" date="2013" name="BMC Genomics">
        <title>The miniature genome of a carnivorous plant Genlisea aurea contains a low number of genes and short non-coding sequences.</title>
        <authorList>
            <person name="Leushkin E.V."/>
            <person name="Sutormin R.A."/>
            <person name="Nabieva E.R."/>
            <person name="Penin A.A."/>
            <person name="Kondrashov A.S."/>
            <person name="Logacheva M.D."/>
        </authorList>
    </citation>
    <scope>NUCLEOTIDE SEQUENCE [LARGE SCALE GENOMIC DNA]</scope>
</reference>
<comment type="similarity">
    <text evidence="1">Belongs to the glycosyltransferase GT106 family.</text>
</comment>
<dbReference type="PANTHER" id="PTHR31933">
    <property type="entry name" value="O-FUCOSYLTRANSFERASE 2-RELATED"/>
    <property type="match status" value="1"/>
</dbReference>
<dbReference type="InterPro" id="IPR019378">
    <property type="entry name" value="GDP-Fuc_O-FucTrfase"/>
</dbReference>
<protein>
    <recommendedName>
        <fullName evidence="6">O-fucosyltransferase family protein</fullName>
    </recommendedName>
</protein>
<evidence type="ECO:0000256" key="4">
    <source>
        <dbReference type="ARBA" id="ARBA00023253"/>
    </source>
</evidence>
<evidence type="ECO:0000313" key="8">
    <source>
        <dbReference type="Proteomes" id="UP000015453"/>
    </source>
</evidence>
<dbReference type="InterPro" id="IPR052272">
    <property type="entry name" value="GT106_glycosyltransferase"/>
</dbReference>
<dbReference type="Pfam" id="PF10250">
    <property type="entry name" value="O-FucT"/>
    <property type="match status" value="1"/>
</dbReference>